<evidence type="ECO:0000313" key="3">
    <source>
        <dbReference type="Proteomes" id="UP000094844"/>
    </source>
</evidence>
<dbReference type="GO" id="GO:0008237">
    <property type="term" value="F:metallopeptidase activity"/>
    <property type="evidence" value="ECO:0007669"/>
    <property type="project" value="InterPro"/>
</dbReference>
<dbReference type="RefSeq" id="WP_081329603.1">
    <property type="nucleotide sequence ID" value="NZ_FMIQ01000057.1"/>
</dbReference>
<evidence type="ECO:0000256" key="1">
    <source>
        <dbReference type="SAM" id="SignalP"/>
    </source>
</evidence>
<proteinExistence type="predicted"/>
<sequence length="436" mass="47948">MRKVKTLAVALSVFFCSFSYSQNLWINIKNNSTDSGNELAIKNAKVGDFKLPLSQPSGLSKNERGWEVEGLDSNGKVLSQTFIMDGSLRRFETFDPQKKTVSQVKYVAFHDSEIRAIIPFSDALAKVHVYPVNIQKTAQKGVLKESKPFEVTRQQIEKVAKNLSSSSDSKKKLHSQVVTSKDSAVSKPMTIAIMGDGYTQDEMGQWKSDADGIIKGFMSDPLINSLKDKFKFVRVDVVSNESGVSNITNYYDFYDTALGTIMGCSGIERLLCVDTSAATSAADNALGVGGYDQILVVANTYDYAGAGYTDAHIGTLTLNDQSIEIALHEFAHSAYNLADEYDDDGGNCDTANEPTAANVTLETQRKYIKWASLIKPETAIPTSDQTAGVVGLFRGAEYCPNGKYRATYDSKMRTLSTPWYAVNEARIREVMSHYGQ</sequence>
<feature type="signal peptide" evidence="1">
    <location>
        <begin position="1"/>
        <end position="21"/>
    </location>
</feature>
<dbReference type="EMBL" id="FMIQ01000057">
    <property type="protein sequence ID" value="SCM53580.1"/>
    <property type="molecule type" value="Genomic_DNA"/>
</dbReference>
<reference evidence="2 3" key="1">
    <citation type="submission" date="2016-09" db="EMBL/GenBank/DDBJ databases">
        <authorList>
            <person name="Capua I."/>
            <person name="De Benedictis P."/>
            <person name="Joannis T."/>
            <person name="Lombin L.H."/>
            <person name="Cattoli G."/>
        </authorList>
    </citation>
    <scope>NUCLEOTIDE SEQUENCE [LARGE SCALE GENOMIC DNA]</scope>
    <source>
        <strain evidence="2 3">GB001</strain>
    </source>
</reference>
<dbReference type="AlphaFoldDB" id="A0A1C6Z354"/>
<name>A0A1C6Z354_HAFAL</name>
<organism evidence="2 3">
    <name type="scientific">Hafnia alvei</name>
    <dbReference type="NCBI Taxonomy" id="569"/>
    <lineage>
        <taxon>Bacteria</taxon>
        <taxon>Pseudomonadati</taxon>
        <taxon>Pseudomonadota</taxon>
        <taxon>Gammaproteobacteria</taxon>
        <taxon>Enterobacterales</taxon>
        <taxon>Hafniaceae</taxon>
        <taxon>Hafnia</taxon>
    </lineage>
</organism>
<dbReference type="OrthoDB" id="9143597at2"/>
<dbReference type="InterPro" id="IPR024079">
    <property type="entry name" value="MetalloPept_cat_dom_sf"/>
</dbReference>
<keyword evidence="1" id="KW-0732">Signal</keyword>
<dbReference type="Proteomes" id="UP000094844">
    <property type="component" value="Unassembled WGS sequence"/>
</dbReference>
<dbReference type="Pfam" id="PF09471">
    <property type="entry name" value="Peptidase_M64"/>
    <property type="match status" value="1"/>
</dbReference>
<protein>
    <submittedName>
        <fullName evidence="2">IgA Peptidase M64</fullName>
    </submittedName>
</protein>
<dbReference type="InterPro" id="IPR019026">
    <property type="entry name" value="Peptidase_M64_IgA"/>
</dbReference>
<evidence type="ECO:0000313" key="2">
    <source>
        <dbReference type="EMBL" id="SCM53580.1"/>
    </source>
</evidence>
<accession>A0A1C6Z354</accession>
<gene>
    <name evidence="2" type="ORF">BN1044_03075</name>
</gene>
<dbReference type="Gene3D" id="3.40.390.10">
    <property type="entry name" value="Collagenase (Catalytic Domain)"/>
    <property type="match status" value="1"/>
</dbReference>
<feature type="chain" id="PRO_5008751908" evidence="1">
    <location>
        <begin position="22"/>
        <end position="436"/>
    </location>
</feature>